<dbReference type="EMBL" id="BKCJ010059433">
    <property type="protein sequence ID" value="GEW46353.1"/>
    <property type="molecule type" value="Genomic_DNA"/>
</dbReference>
<keyword evidence="2" id="KW-0808">Transferase</keyword>
<keyword evidence="2" id="KW-0695">RNA-directed DNA polymerase</keyword>
<evidence type="ECO:0000259" key="1">
    <source>
        <dbReference type="Pfam" id="PF24626"/>
    </source>
</evidence>
<dbReference type="PANTHER" id="PTHR46148:SF59">
    <property type="entry name" value="NUCLEOTIDYLTRANSFERASE, RIBONUCLEASE H"/>
    <property type="match status" value="1"/>
</dbReference>
<keyword evidence="2" id="KW-0548">Nucleotidyltransferase</keyword>
<dbReference type="GO" id="GO:0003964">
    <property type="term" value="F:RNA-directed DNA polymerase activity"/>
    <property type="evidence" value="ECO:0007669"/>
    <property type="project" value="UniProtKB-KW"/>
</dbReference>
<comment type="caution">
    <text evidence="2">The sequence shown here is derived from an EMBL/GenBank/DDBJ whole genome shotgun (WGS) entry which is preliminary data.</text>
</comment>
<gene>
    <name evidence="2" type="ORF">Tci_218329</name>
</gene>
<sequence>MLPVETPENPFVTPANIQTIEAFMNRVGYQGVVDKVMAAPVISISLDVLIESVGSFFPRVILIGSIFLEVLVSPEVGATAVASLVGVLELESNTKIPKRHVLPTNSTSEIPTAPILPAPPAIVAPSSEFPLTPVDTPPRVRRWRAIHIRPGQDIPIGRLYRTHYGGPRRALAARKSVRPLPSRRMESRHSISGHSLYRHSPLDATIVDSSTLPRFGYPLLARTPWCSEAYLCWRSAPLSTIALVPSRADLLPPGKRFRDFISPEYSVEEDIGTDVLADTEADVAAVKVAVDRDFMVGVDACIGMEVDVGVDVEYEVEDEVESSDRGTIEVGVDVDARMDIPDGMLMPDFLERLEQVEEGLQNIYDHVIEIPLYRIEDIETGQRELEARSLIASGERVGLLDRVASLERINARLQGTLRMESARADRKCHSPIMWAEVGEGQLIGLELLQETTEKISQINDRLKAARDRQKSYVDKRKPLEFSVGDYVLLKVSHWKGVVCFGKNRKLAPSFVRPFEIVEKVGHVAYRLDFLEELNGVHDMFHVSNLKKCLANPTLQVLLDEIQVFSKLNFVEEPVEILEREFKKLKRSRIAVVKVRWNSKRGPEFTWEREDQMKLKYPNLFSDVSS</sequence>
<name>A0A699GWY0_TANCI</name>
<protein>
    <submittedName>
        <fullName evidence="2">Putative reverse transcriptase domain-containing protein</fullName>
    </submittedName>
</protein>
<dbReference type="PANTHER" id="PTHR46148">
    <property type="entry name" value="CHROMO DOMAIN-CONTAINING PROTEIN"/>
    <property type="match status" value="1"/>
</dbReference>
<feature type="domain" description="Tf2-1-like SH3-like" evidence="1">
    <location>
        <begin position="484"/>
        <end position="548"/>
    </location>
</feature>
<proteinExistence type="predicted"/>
<dbReference type="AlphaFoldDB" id="A0A699GWY0"/>
<accession>A0A699GWY0</accession>
<dbReference type="Pfam" id="PF24626">
    <property type="entry name" value="SH3_Tf2-1"/>
    <property type="match status" value="1"/>
</dbReference>
<evidence type="ECO:0000313" key="2">
    <source>
        <dbReference type="EMBL" id="GEW46353.1"/>
    </source>
</evidence>
<dbReference type="InterPro" id="IPR056924">
    <property type="entry name" value="SH3_Tf2-1"/>
</dbReference>
<organism evidence="2">
    <name type="scientific">Tanacetum cinerariifolium</name>
    <name type="common">Dalmatian daisy</name>
    <name type="synonym">Chrysanthemum cinerariifolium</name>
    <dbReference type="NCBI Taxonomy" id="118510"/>
    <lineage>
        <taxon>Eukaryota</taxon>
        <taxon>Viridiplantae</taxon>
        <taxon>Streptophyta</taxon>
        <taxon>Embryophyta</taxon>
        <taxon>Tracheophyta</taxon>
        <taxon>Spermatophyta</taxon>
        <taxon>Magnoliopsida</taxon>
        <taxon>eudicotyledons</taxon>
        <taxon>Gunneridae</taxon>
        <taxon>Pentapetalae</taxon>
        <taxon>asterids</taxon>
        <taxon>campanulids</taxon>
        <taxon>Asterales</taxon>
        <taxon>Asteraceae</taxon>
        <taxon>Asteroideae</taxon>
        <taxon>Anthemideae</taxon>
        <taxon>Anthemidinae</taxon>
        <taxon>Tanacetum</taxon>
    </lineage>
</organism>
<reference evidence="2" key="1">
    <citation type="journal article" date="2019" name="Sci. Rep.">
        <title>Draft genome of Tanacetum cinerariifolium, the natural source of mosquito coil.</title>
        <authorList>
            <person name="Yamashiro T."/>
            <person name="Shiraishi A."/>
            <person name="Satake H."/>
            <person name="Nakayama K."/>
        </authorList>
    </citation>
    <scope>NUCLEOTIDE SEQUENCE</scope>
</reference>